<keyword evidence="6" id="KW-0009">Actin-binding</keyword>
<evidence type="ECO:0000256" key="4">
    <source>
        <dbReference type="ARBA" id="ARBA00022574"/>
    </source>
</evidence>
<dbReference type="PANTHER" id="PTHR10709:SF2">
    <property type="entry name" value="ACTIN-RELATED PROTEIN 2_3 COMPLEX SUBUNIT"/>
    <property type="match status" value="1"/>
</dbReference>
<gene>
    <name evidence="11" type="ORF">H257_08371</name>
</gene>
<dbReference type="RefSeq" id="XP_009832516.1">
    <property type="nucleotide sequence ID" value="XM_009834214.1"/>
</dbReference>
<comment type="similarity">
    <text evidence="2">Belongs to the WD repeat ARPC1 family.</text>
</comment>
<dbReference type="STRING" id="112090.W4GER1"/>
<evidence type="ECO:0000256" key="1">
    <source>
        <dbReference type="ARBA" id="ARBA00004245"/>
    </source>
</evidence>
<dbReference type="EMBL" id="KI913131">
    <property type="protein sequence ID" value="ETV78177.1"/>
    <property type="molecule type" value="Genomic_DNA"/>
</dbReference>
<organism evidence="11">
    <name type="scientific">Aphanomyces astaci</name>
    <name type="common">Crayfish plague agent</name>
    <dbReference type="NCBI Taxonomy" id="112090"/>
    <lineage>
        <taxon>Eukaryota</taxon>
        <taxon>Sar</taxon>
        <taxon>Stramenopiles</taxon>
        <taxon>Oomycota</taxon>
        <taxon>Saprolegniomycetes</taxon>
        <taxon>Saprolegniales</taxon>
        <taxon>Verrucalvaceae</taxon>
        <taxon>Aphanomyces</taxon>
    </lineage>
</organism>
<name>W4GER1_APHAT</name>
<evidence type="ECO:0000256" key="2">
    <source>
        <dbReference type="ARBA" id="ARBA00006260"/>
    </source>
</evidence>
<feature type="repeat" description="WD" evidence="10">
    <location>
        <begin position="51"/>
        <end position="92"/>
    </location>
</feature>
<keyword evidence="7" id="KW-0206">Cytoskeleton</keyword>
<dbReference type="GO" id="GO:0034314">
    <property type="term" value="P:Arp2/3 complex-mediated actin nucleation"/>
    <property type="evidence" value="ECO:0007669"/>
    <property type="project" value="InterPro"/>
</dbReference>
<dbReference type="InterPro" id="IPR017383">
    <property type="entry name" value="ARPC1"/>
</dbReference>
<comment type="subcellular location">
    <subcellularLocation>
        <location evidence="1">Cytoplasm</location>
        <location evidence="1">Cytoskeleton</location>
    </subcellularLocation>
</comment>
<dbReference type="InterPro" id="IPR036322">
    <property type="entry name" value="WD40_repeat_dom_sf"/>
</dbReference>
<dbReference type="GO" id="GO:0005885">
    <property type="term" value="C:Arp2/3 protein complex"/>
    <property type="evidence" value="ECO:0007669"/>
    <property type="project" value="InterPro"/>
</dbReference>
<dbReference type="Gene3D" id="2.130.10.10">
    <property type="entry name" value="YVTN repeat-like/Quinoprotein amine dehydrogenase"/>
    <property type="match status" value="1"/>
</dbReference>
<dbReference type="SUPFAM" id="SSF50978">
    <property type="entry name" value="WD40 repeat-like"/>
    <property type="match status" value="1"/>
</dbReference>
<evidence type="ECO:0000256" key="7">
    <source>
        <dbReference type="ARBA" id="ARBA00023212"/>
    </source>
</evidence>
<dbReference type="AlphaFoldDB" id="W4GER1"/>
<keyword evidence="4 10" id="KW-0853">WD repeat</keyword>
<dbReference type="GO" id="GO:0051015">
    <property type="term" value="F:actin filament binding"/>
    <property type="evidence" value="ECO:0007669"/>
    <property type="project" value="TreeGrafter"/>
</dbReference>
<evidence type="ECO:0000256" key="3">
    <source>
        <dbReference type="ARBA" id="ARBA00022490"/>
    </source>
</evidence>
<dbReference type="PROSITE" id="PS50294">
    <property type="entry name" value="WD_REPEATS_REGION"/>
    <property type="match status" value="1"/>
</dbReference>
<dbReference type="InterPro" id="IPR001680">
    <property type="entry name" value="WD40_rpt"/>
</dbReference>
<protein>
    <recommendedName>
        <fullName evidence="8">Arp2/3 complex 41 kDa subunit</fullName>
    </recommendedName>
    <alternativeName>
        <fullName evidence="9">p41-ARC</fullName>
    </alternativeName>
</protein>
<evidence type="ECO:0000256" key="5">
    <source>
        <dbReference type="ARBA" id="ARBA00022737"/>
    </source>
</evidence>
<proteinExistence type="inferred from homology"/>
<dbReference type="OrthoDB" id="406844at2759"/>
<dbReference type="VEuPathDB" id="FungiDB:H257_08371"/>
<dbReference type="Pfam" id="PF00400">
    <property type="entry name" value="WD40"/>
    <property type="match status" value="2"/>
</dbReference>
<keyword evidence="5" id="KW-0677">Repeat</keyword>
<dbReference type="PANTHER" id="PTHR10709">
    <property type="entry name" value="ACTIN-RELATED PROTEIN 2/3 COMPLEX SUBUNIT 1"/>
    <property type="match status" value="1"/>
</dbReference>
<evidence type="ECO:0000256" key="6">
    <source>
        <dbReference type="ARBA" id="ARBA00023203"/>
    </source>
</evidence>
<keyword evidence="3" id="KW-0963">Cytoplasm</keyword>
<sequence length="408" mass="45388">MSVFNLTDSITCHAWNRDRSKVAICPNTNEIWIYSNCQAVDVAQWRKEAVLTEHDMVVSGLDWSPVHDMLVSCSHDRSAFVWKYEPSERKWKPSLVVLRITRAAMTVKWSPNGKKFAVGSSAKCVSVCYYEQAENWWISKVIKKHKSTYASILFPLSSSSHCHPICHRRVVDVDWHPNSQLLLTASTDMQCRVFAAYVPDVDGAPDAGPFAAMAPFGEVMAEFDNANSWVTAAVWSPSGTRLAFTGHGSSIHFVHFGRPGEVPTLQTVRFSHLPLTRLLFLSNDAVVGCGHDFNLLLFTTSPQGFWSFSEFLDKKSAATTASKVDKSEFNNVRKLWDSKVSRGQSAEATSGDKGALWTKHENTITSIQVLKKAASNGHVTEFSTSGLDGRVVTWNVNSLNLDLAKLRL</sequence>
<dbReference type="SMART" id="SM00320">
    <property type="entry name" value="WD40"/>
    <property type="match status" value="5"/>
</dbReference>
<reference evidence="11" key="1">
    <citation type="submission" date="2013-12" db="EMBL/GenBank/DDBJ databases">
        <title>The Genome Sequence of Aphanomyces astaci APO3.</title>
        <authorList>
            <consortium name="The Broad Institute Genomics Platform"/>
            <person name="Russ C."/>
            <person name="Tyler B."/>
            <person name="van West P."/>
            <person name="Dieguez-Uribeondo J."/>
            <person name="Young S.K."/>
            <person name="Zeng Q."/>
            <person name="Gargeya S."/>
            <person name="Fitzgerald M."/>
            <person name="Abouelleil A."/>
            <person name="Alvarado L."/>
            <person name="Chapman S.B."/>
            <person name="Gainer-Dewar J."/>
            <person name="Goldberg J."/>
            <person name="Griggs A."/>
            <person name="Gujja S."/>
            <person name="Hansen M."/>
            <person name="Howarth C."/>
            <person name="Imamovic A."/>
            <person name="Ireland A."/>
            <person name="Larimer J."/>
            <person name="McCowan C."/>
            <person name="Murphy C."/>
            <person name="Pearson M."/>
            <person name="Poon T.W."/>
            <person name="Priest M."/>
            <person name="Roberts A."/>
            <person name="Saif S."/>
            <person name="Shea T."/>
            <person name="Sykes S."/>
            <person name="Wortman J."/>
            <person name="Nusbaum C."/>
            <person name="Birren B."/>
        </authorList>
    </citation>
    <scope>NUCLEOTIDE SEQUENCE [LARGE SCALE GENOMIC DNA]</scope>
    <source>
        <strain evidence="11">APO3</strain>
    </source>
</reference>
<evidence type="ECO:0000256" key="8">
    <source>
        <dbReference type="ARBA" id="ARBA00041244"/>
    </source>
</evidence>
<evidence type="ECO:0000256" key="10">
    <source>
        <dbReference type="PROSITE-ProRule" id="PRU00221"/>
    </source>
</evidence>
<dbReference type="InterPro" id="IPR015943">
    <property type="entry name" value="WD40/YVTN_repeat-like_dom_sf"/>
</dbReference>
<accession>W4GER1</accession>
<dbReference type="GeneID" id="20810367"/>
<dbReference type="PROSITE" id="PS50082">
    <property type="entry name" value="WD_REPEATS_2"/>
    <property type="match status" value="1"/>
</dbReference>
<evidence type="ECO:0000313" key="11">
    <source>
        <dbReference type="EMBL" id="ETV78177.1"/>
    </source>
</evidence>
<evidence type="ECO:0000256" key="9">
    <source>
        <dbReference type="ARBA" id="ARBA00041789"/>
    </source>
</evidence>